<name>A0A423VHR7_CYTCH</name>
<dbReference type="STRING" id="252740.A0A423VHR7"/>
<dbReference type="InterPro" id="IPR001466">
    <property type="entry name" value="Beta-lactam-related"/>
</dbReference>
<evidence type="ECO:0000313" key="2">
    <source>
        <dbReference type="EMBL" id="ROV90549.1"/>
    </source>
</evidence>
<dbReference type="EMBL" id="LJZO01000049">
    <property type="protein sequence ID" value="ROV90549.1"/>
    <property type="molecule type" value="Genomic_DNA"/>
</dbReference>
<dbReference type="PANTHER" id="PTHR43283:SF3">
    <property type="entry name" value="BETA-LACTAMASE FAMILY PROTEIN (AFU_ORTHOLOGUE AFUA_5G07500)"/>
    <property type="match status" value="1"/>
</dbReference>
<protein>
    <recommendedName>
        <fullName evidence="1">Beta-lactamase-related domain-containing protein</fullName>
    </recommendedName>
</protein>
<dbReference type="InterPro" id="IPR050789">
    <property type="entry name" value="Diverse_Enzym_Activities"/>
</dbReference>
<dbReference type="Pfam" id="PF00144">
    <property type="entry name" value="Beta-lactamase"/>
    <property type="match status" value="1"/>
</dbReference>
<dbReference type="OrthoDB" id="428260at2759"/>
<dbReference type="PANTHER" id="PTHR43283">
    <property type="entry name" value="BETA-LACTAMASE-RELATED"/>
    <property type="match status" value="1"/>
</dbReference>
<evidence type="ECO:0000259" key="1">
    <source>
        <dbReference type="Pfam" id="PF00144"/>
    </source>
</evidence>
<dbReference type="SUPFAM" id="SSF56601">
    <property type="entry name" value="beta-lactamase/transpeptidase-like"/>
    <property type="match status" value="1"/>
</dbReference>
<evidence type="ECO:0000313" key="3">
    <source>
        <dbReference type="Proteomes" id="UP000284375"/>
    </source>
</evidence>
<feature type="domain" description="Beta-lactamase-related" evidence="1">
    <location>
        <begin position="23"/>
        <end position="390"/>
    </location>
</feature>
<dbReference type="Gene3D" id="3.40.710.10">
    <property type="entry name" value="DD-peptidase/beta-lactamase superfamily"/>
    <property type="match status" value="1"/>
</dbReference>
<comment type="caution">
    <text evidence="2">The sequence shown here is derived from an EMBL/GenBank/DDBJ whole genome shotgun (WGS) entry which is preliminary data.</text>
</comment>
<sequence>MPLTEKTLNTLRSAVDSACNDRRKGVPGAAVVVVGKDGEELFAHSSGQRGVASREDMTLDSVFWIASCTKMITGIACMQLVEKGLLRLDDGEQIEGLCPELRSLKVLREDGTLEEKKRSITLRMMLTHTAGFGYTFFNEKLRDWSYPAGVDEISGRFEDVMTPLVFQPGEGWEYGVGIDWAGLALERVTGQKLNDYMRENILQPLGIKEMSMVPSEEMKSKLAYMNHRDHNGDLRPRDHLLRGALILRSKEEAEGLFNSGGAGMFGKPRDYCKILATLLNDGKCPKSGTVLLKPSTVAEMFTNQIPNFPNFGRQGMAAAKPDLTNPVSDLYPVSGTPPQGWGLTFMLSNGGPTGRSKTTANWAGLANCWWWCDREHGVAGMVATQILPFADAQVLKLWFDVETEVYASLQAAKEGK</sequence>
<gene>
    <name evidence="2" type="ORF">VSDG_07464</name>
</gene>
<accession>A0A423VHR7</accession>
<proteinExistence type="predicted"/>
<keyword evidence="3" id="KW-1185">Reference proteome</keyword>
<dbReference type="Proteomes" id="UP000284375">
    <property type="component" value="Unassembled WGS sequence"/>
</dbReference>
<reference evidence="2 3" key="1">
    <citation type="submission" date="2015-09" db="EMBL/GenBank/DDBJ databases">
        <title>Host preference determinants of Valsa canker pathogens revealed by comparative genomics.</title>
        <authorList>
            <person name="Yin Z."/>
            <person name="Huang L."/>
        </authorList>
    </citation>
    <scope>NUCLEOTIDE SEQUENCE [LARGE SCALE GENOMIC DNA]</scope>
    <source>
        <strain evidence="2 3">YSFL</strain>
    </source>
</reference>
<dbReference type="InterPro" id="IPR012338">
    <property type="entry name" value="Beta-lactam/transpept-like"/>
</dbReference>
<organism evidence="2 3">
    <name type="scientific">Cytospora chrysosperma</name>
    <name type="common">Cytospora canker fungus</name>
    <name type="synonym">Sphaeria chrysosperma</name>
    <dbReference type="NCBI Taxonomy" id="252740"/>
    <lineage>
        <taxon>Eukaryota</taxon>
        <taxon>Fungi</taxon>
        <taxon>Dikarya</taxon>
        <taxon>Ascomycota</taxon>
        <taxon>Pezizomycotina</taxon>
        <taxon>Sordariomycetes</taxon>
        <taxon>Sordariomycetidae</taxon>
        <taxon>Diaporthales</taxon>
        <taxon>Cytosporaceae</taxon>
        <taxon>Cytospora</taxon>
    </lineage>
</organism>
<dbReference type="AlphaFoldDB" id="A0A423VHR7"/>